<comment type="caution">
    <text evidence="2">The sequence shown here is derived from an EMBL/GenBank/DDBJ whole genome shotgun (WGS) entry which is preliminary data.</text>
</comment>
<dbReference type="EMBL" id="RAPK01000011">
    <property type="protein sequence ID" value="RKD69763.1"/>
    <property type="molecule type" value="Genomic_DNA"/>
</dbReference>
<evidence type="ECO:0000313" key="2">
    <source>
        <dbReference type="EMBL" id="RKD69763.1"/>
    </source>
</evidence>
<keyword evidence="1" id="KW-0472">Membrane</keyword>
<reference evidence="2 3" key="1">
    <citation type="submission" date="2018-09" db="EMBL/GenBank/DDBJ databases">
        <title>Genomic Encyclopedia of Archaeal and Bacterial Type Strains, Phase II (KMG-II): from individual species to whole genera.</title>
        <authorList>
            <person name="Goeker M."/>
        </authorList>
    </citation>
    <scope>NUCLEOTIDE SEQUENCE [LARGE SCALE GENOMIC DNA]</scope>
    <source>
        <strain evidence="2 3">DSM 17008</strain>
    </source>
</reference>
<name>A0A419UX96_9BACL</name>
<sequence length="60" mass="7192">MLVQSKKLMMRVFPYVFLVSLVFFMYFFKSDEVLTNQEQEHINSELYEEQEESDLSSGTE</sequence>
<organism evidence="2 3">
    <name type="scientific">Sinobaca qinghaiensis</name>
    <dbReference type="NCBI Taxonomy" id="342944"/>
    <lineage>
        <taxon>Bacteria</taxon>
        <taxon>Bacillati</taxon>
        <taxon>Bacillota</taxon>
        <taxon>Bacilli</taxon>
        <taxon>Bacillales</taxon>
        <taxon>Sporolactobacillaceae</taxon>
        <taxon>Sinobaca</taxon>
    </lineage>
</organism>
<evidence type="ECO:0000256" key="1">
    <source>
        <dbReference type="SAM" id="Phobius"/>
    </source>
</evidence>
<dbReference type="Proteomes" id="UP000285120">
    <property type="component" value="Unassembled WGS sequence"/>
</dbReference>
<gene>
    <name evidence="2" type="ORF">ATL39_3190</name>
</gene>
<dbReference type="RefSeq" id="WP_147419364.1">
    <property type="nucleotide sequence ID" value="NZ_RAPK01000011.1"/>
</dbReference>
<feature type="transmembrane region" description="Helical" evidence="1">
    <location>
        <begin position="12"/>
        <end position="28"/>
    </location>
</feature>
<dbReference type="AlphaFoldDB" id="A0A419UX96"/>
<accession>A0A419UX96</accession>
<evidence type="ECO:0000313" key="3">
    <source>
        <dbReference type="Proteomes" id="UP000285120"/>
    </source>
</evidence>
<keyword evidence="1" id="KW-0812">Transmembrane</keyword>
<dbReference type="Pfam" id="PF26359">
    <property type="entry name" value="YwtC"/>
    <property type="match status" value="1"/>
</dbReference>
<keyword evidence="1" id="KW-1133">Transmembrane helix</keyword>
<dbReference type="InterPro" id="IPR058890">
    <property type="entry name" value="YwtC-like"/>
</dbReference>
<keyword evidence="3" id="KW-1185">Reference proteome</keyword>
<proteinExistence type="predicted"/>
<protein>
    <submittedName>
        <fullName evidence="2">Uncharacterized protein</fullName>
    </submittedName>
</protein>